<organism evidence="1 2">
    <name type="scientific">Coemansia aciculifera</name>
    <dbReference type="NCBI Taxonomy" id="417176"/>
    <lineage>
        <taxon>Eukaryota</taxon>
        <taxon>Fungi</taxon>
        <taxon>Fungi incertae sedis</taxon>
        <taxon>Zoopagomycota</taxon>
        <taxon>Kickxellomycotina</taxon>
        <taxon>Kickxellomycetes</taxon>
        <taxon>Kickxellales</taxon>
        <taxon>Kickxellaceae</taxon>
        <taxon>Coemansia</taxon>
    </lineage>
</organism>
<evidence type="ECO:0000313" key="1">
    <source>
        <dbReference type="EMBL" id="KAJ2890705.1"/>
    </source>
</evidence>
<proteinExistence type="predicted"/>
<name>A0ACC1M081_9FUNG</name>
<dbReference type="EMBL" id="JANBVB010001246">
    <property type="protein sequence ID" value="KAJ2890705.1"/>
    <property type="molecule type" value="Genomic_DNA"/>
</dbReference>
<keyword evidence="2" id="KW-1185">Reference proteome</keyword>
<gene>
    <name evidence="1" type="ORF">IWW38_003985</name>
</gene>
<comment type="caution">
    <text evidence="1">The sequence shown here is derived from an EMBL/GenBank/DDBJ whole genome shotgun (WGS) entry which is preliminary data.</text>
</comment>
<evidence type="ECO:0000313" key="2">
    <source>
        <dbReference type="Proteomes" id="UP001139981"/>
    </source>
</evidence>
<reference evidence="1" key="1">
    <citation type="submission" date="2022-07" db="EMBL/GenBank/DDBJ databases">
        <title>Phylogenomic reconstructions and comparative analyses of Kickxellomycotina fungi.</title>
        <authorList>
            <person name="Reynolds N.K."/>
            <person name="Stajich J.E."/>
            <person name="Barry K."/>
            <person name="Grigoriev I.V."/>
            <person name="Crous P."/>
            <person name="Smith M.E."/>
        </authorList>
    </citation>
    <scope>NUCLEOTIDE SEQUENCE</scope>
    <source>
        <strain evidence="1">CBS 190363</strain>
    </source>
</reference>
<sequence>MAAFNSTLGFHRVYATYNREKESLEAVARLLDIDIRFIKTASIEHNASLQRQRGFMANSSDAAEIDTHRRIYADMVADDIQSALILSSKVDVEVDLKMRLATAMSSNPEMQQGGFDFLLVGQKYSNPLELGASHVRTVLQQQRGVVGVVDSSLVQQRFWTKKEFLERRTRVYRPSSPRGFGHAYAVSGQMARHLYYASLEGHGAAASGARDLDDVLADAIGAAGLPLVFSVSPPPVVLHCSEEMGGQYLARSALHAMSLRTNDPARYAPYVDWVHMWK</sequence>
<dbReference type="Proteomes" id="UP001139981">
    <property type="component" value="Unassembled WGS sequence"/>
</dbReference>
<accession>A0ACC1M081</accession>
<protein>
    <submittedName>
        <fullName evidence="1">Uncharacterized protein</fullName>
    </submittedName>
</protein>